<dbReference type="InterPro" id="IPR036020">
    <property type="entry name" value="WW_dom_sf"/>
</dbReference>
<evidence type="ECO:0000256" key="1">
    <source>
        <dbReference type="ARBA" id="ARBA00004123"/>
    </source>
</evidence>
<dbReference type="Gene3D" id="2.20.70.10">
    <property type="match status" value="1"/>
</dbReference>
<feature type="compositionally biased region" description="Polar residues" evidence="8">
    <location>
        <begin position="894"/>
        <end position="925"/>
    </location>
</feature>
<feature type="compositionally biased region" description="Polar residues" evidence="8">
    <location>
        <begin position="439"/>
        <end position="449"/>
    </location>
</feature>
<evidence type="ECO:0000313" key="14">
    <source>
        <dbReference type="RefSeq" id="XP_034241311.1"/>
    </source>
</evidence>
<reference evidence="13 14" key="1">
    <citation type="submission" date="2025-04" db="UniProtKB">
        <authorList>
            <consortium name="RefSeq"/>
        </authorList>
    </citation>
    <scope>IDENTIFICATION</scope>
    <source>
        <tissue evidence="13 14">Total insect</tissue>
    </source>
</reference>
<feature type="compositionally biased region" description="Basic and acidic residues" evidence="8">
    <location>
        <begin position="307"/>
        <end position="358"/>
    </location>
</feature>
<evidence type="ECO:0000256" key="6">
    <source>
        <dbReference type="ARBA" id="ARBA00023242"/>
    </source>
</evidence>
<sequence length="1540" mass="177356">MEWVEIIEPRTKEHMYANLTTGECVWDPPPGVPVKKTDNNQWWELFDQNTSRFYYYNATSQKTVWHRPQNCDIIPLAKLQTLKQNTEPVVDDSGDKESTGTQTPGHTRRDEKGSGSEPKRNEAIRLSTRSMQSVKNSVNSETQTSPLASPHMNRRPHHHHHHRHHGHSQVSHGEREKSEKASKDRVPDRDLISDGRNPIADWERDRGMDRDREKERRLEKERRAERERREKVQEWDHRNEKERRSDREKNERENRERDRAPATAASSSQQAWPSRTTQSQDSGRSSDSSSVSHSRTSLESSGYRVNESPHHQSSRSDRSDRGQRIEGSERQDRAERSDRQEKHERSERPEKERPDRHGLRPIAASTSTPLFKKKPLGEVNAQQQYQKASLDKYGLLSSGSAQREQPQAQNLPKQRSFDVECITTGGGAFSYDGRHKVPTPSQLARSYSFMQRRERERERDGDRDEDDSMHEKYFMNPVAIRSVESTPQSRRKYHHSNSEHPALPTPNMSRKSFALRSHNSPAPHSAHSSSSNSRIRRSPATGGSFRNKDAGDISSSDDESSASLSLSSSPPATSPMSPRTSLKTSSLTKTSYPPEKELPANRKAVEDFKNSKDFHDARDWKLRGRESRESRDSKESRETREAKELKEMKRMKDVHCTKTSWEERDSLTGKELSRNRSFGSYGKEKVAQEIEGRPMKDVWELRSSVKDSNTASQSMDSYHNRDSRGRKYVEKETRPKESKDARVQESKDPRIQEVKEVRDIRQSLKESKDARDSKEGRDFRQQMKEIKDSKDYFRDTRDSRDSRESRESRDLRNSRDSRESKDLRDAKNSGGREHKDAKSRSDCQVWESYEKSGYDGRGTQDSRGSRDSETKQRSWDRSGPQCHNETRGSRESRTSGTASDRSSNTNNGNHNKYMSESDVDNNSPLYSNVDYPPYIMDAEKHSHLLPLQQYILEQAKLSGCYRFGDPLNEEVDSLHSDDEDRLSRSRPEDDSDEFADDEGMSNQGDSSSQEYLDDSNYLEEEEDDDDDDGEDNSYVSHRKYLPSDPQMPDYVDGLEARMASGSSGLYYNTGLVAHGSLQANQRPGALNLPQNTPQETVHASLKRKKDAPLPPPPALYSPIMERHEMSRSALNREKKQASDSDIEKYAQDNLNIHKKGIFRKKFSVRDMLSWSKDPIRKTMLVLSDKALKKDACELFKLIQIYMSDRKAKVGMTLNSVALDICNIGYGKPALRDELYIQICRQTTENPRRESLRRGWELMAICLAFFPPSPKFQSYLDGYMNRHRDPSFDFPEVGKWPIHVQISHYATVACKRLDRIGVSGKRSPRKPSVEEIDQVRLQIFRPSMFGNTLQEVMQVQRERFPHRKLPWVQTALSEEVLRLEGAHTEGIFRVSADVDEVTALKSRLDLWELPQDASTDAHAPASLLKLWYRELYEPLIPDALYNECVNFHDQPEKAIAIVQRLPELNRLVLSYLIRFLQIFARPEVVQVTKMDASNLAMVMAPNCLRCTSEDPRVIFDNARKEMAFLRTLIQSLDTSYMEGVV</sequence>
<feature type="compositionally biased region" description="Basic and acidic residues" evidence="8">
    <location>
        <begin position="172"/>
        <end position="193"/>
    </location>
</feature>
<comment type="subcellular location">
    <subcellularLocation>
        <location evidence="1">Nucleus</location>
    </subcellularLocation>
</comment>
<evidence type="ECO:0000256" key="4">
    <source>
        <dbReference type="ARBA" id="ARBA00022737"/>
    </source>
</evidence>
<dbReference type="Pfam" id="PF00620">
    <property type="entry name" value="RhoGAP"/>
    <property type="match status" value="1"/>
</dbReference>
<dbReference type="PROSITE" id="PS50020">
    <property type="entry name" value="WW_DOMAIN_2"/>
    <property type="match status" value="1"/>
</dbReference>
<accession>A0A6P8YUW6</accession>
<feature type="region of interest" description="Disordered" evidence="8">
    <location>
        <begin position="85"/>
        <end position="925"/>
    </location>
</feature>
<keyword evidence="3" id="KW-0597">Phosphoprotein</keyword>
<dbReference type="PROSITE" id="PS50238">
    <property type="entry name" value="RHOGAP"/>
    <property type="match status" value="1"/>
</dbReference>
<dbReference type="FunFam" id="2.20.70.10:FF:000022">
    <property type="entry name" value="Rho GTPase activating protein 39"/>
    <property type="match status" value="1"/>
</dbReference>
<protein>
    <recommendedName>
        <fullName evidence="7">Rho GTPase-activating protein 39</fullName>
    </recommendedName>
</protein>
<evidence type="ECO:0000259" key="11">
    <source>
        <dbReference type="PROSITE" id="PS51016"/>
    </source>
</evidence>
<dbReference type="Gene3D" id="1.25.40.530">
    <property type="entry name" value="MyTH4 domain"/>
    <property type="match status" value="1"/>
</dbReference>
<proteinExistence type="predicted"/>
<evidence type="ECO:0000256" key="3">
    <source>
        <dbReference type="ARBA" id="ARBA00022553"/>
    </source>
</evidence>
<feature type="compositionally biased region" description="Basic and acidic residues" evidence="8">
    <location>
        <begin position="107"/>
        <end position="123"/>
    </location>
</feature>
<dbReference type="InterPro" id="IPR001202">
    <property type="entry name" value="WW_dom"/>
</dbReference>
<feature type="compositionally biased region" description="Polar residues" evidence="8">
    <location>
        <begin position="1088"/>
        <end position="1097"/>
    </location>
</feature>
<dbReference type="InterPro" id="IPR000198">
    <property type="entry name" value="RhoGAP_dom"/>
</dbReference>
<gene>
    <name evidence="13 14" type="primary">LOC117645325</name>
</gene>
<dbReference type="RefSeq" id="XP_034241310.1">
    <property type="nucleotide sequence ID" value="XM_034385419.1"/>
</dbReference>
<feature type="compositionally biased region" description="Basic and acidic residues" evidence="8">
    <location>
        <begin position="972"/>
        <end position="988"/>
    </location>
</feature>
<feature type="compositionally biased region" description="Basic and acidic residues" evidence="8">
    <location>
        <begin position="682"/>
        <end position="705"/>
    </location>
</feature>
<dbReference type="Pfam" id="PF00784">
    <property type="entry name" value="MyTH4"/>
    <property type="match status" value="1"/>
</dbReference>
<dbReference type="GeneID" id="117645325"/>
<feature type="compositionally biased region" description="Low complexity" evidence="8">
    <location>
        <begin position="561"/>
        <end position="591"/>
    </location>
</feature>
<dbReference type="FunFam" id="1.10.555.10:FF:000011">
    <property type="entry name" value="Rho GTPase-activating protein 39"/>
    <property type="match status" value="1"/>
</dbReference>
<dbReference type="OrthoDB" id="437889at2759"/>
<keyword evidence="5" id="KW-0007">Acetylation</keyword>
<evidence type="ECO:0000259" key="10">
    <source>
        <dbReference type="PROSITE" id="PS50238"/>
    </source>
</evidence>
<dbReference type="GO" id="GO:0005856">
    <property type="term" value="C:cytoskeleton"/>
    <property type="evidence" value="ECO:0007669"/>
    <property type="project" value="InterPro"/>
</dbReference>
<keyword evidence="12" id="KW-1185">Reference proteome</keyword>
<evidence type="ECO:0000259" key="9">
    <source>
        <dbReference type="PROSITE" id="PS50020"/>
    </source>
</evidence>
<evidence type="ECO:0000256" key="2">
    <source>
        <dbReference type="ARBA" id="ARBA00022468"/>
    </source>
</evidence>
<dbReference type="GO" id="GO:0005634">
    <property type="term" value="C:nucleus"/>
    <property type="evidence" value="ECO:0007669"/>
    <property type="project" value="UniProtKB-SubCell"/>
</dbReference>
<feature type="compositionally biased region" description="Acidic residues" evidence="8">
    <location>
        <begin position="989"/>
        <end position="999"/>
    </location>
</feature>
<feature type="compositionally biased region" description="Polar residues" evidence="8">
    <location>
        <begin position="127"/>
        <end position="147"/>
    </location>
</feature>
<dbReference type="InterPro" id="IPR008936">
    <property type="entry name" value="Rho_GTPase_activation_prot"/>
</dbReference>
<evidence type="ECO:0000313" key="12">
    <source>
        <dbReference type="Proteomes" id="UP000515158"/>
    </source>
</evidence>
<feature type="domain" description="Rho-GAP" evidence="10">
    <location>
        <begin position="1346"/>
        <end position="1535"/>
    </location>
</feature>
<dbReference type="FunFam" id="1.25.40.530:FF:000007">
    <property type="entry name" value="Rho GTPase-activating protein 39"/>
    <property type="match status" value="1"/>
</dbReference>
<feature type="domain" description="WW" evidence="9">
    <location>
        <begin position="43"/>
        <end position="70"/>
    </location>
</feature>
<feature type="compositionally biased region" description="Low complexity" evidence="8">
    <location>
        <begin position="517"/>
        <end position="533"/>
    </location>
</feature>
<keyword evidence="4" id="KW-0677">Repeat</keyword>
<feature type="compositionally biased region" description="Basic and acidic residues" evidence="8">
    <location>
        <begin position="718"/>
        <end position="841"/>
    </location>
</feature>
<feature type="compositionally biased region" description="Basic and acidic residues" evidence="8">
    <location>
        <begin position="884"/>
        <end position="893"/>
    </location>
</feature>
<feature type="domain" description="MyTH4" evidence="11">
    <location>
        <begin position="1170"/>
        <end position="1335"/>
    </location>
</feature>
<feature type="region of interest" description="Disordered" evidence="8">
    <location>
        <begin position="971"/>
        <end position="1049"/>
    </location>
</feature>
<keyword evidence="6" id="KW-0539">Nucleus</keyword>
<feature type="compositionally biased region" description="Acidic residues" evidence="8">
    <location>
        <begin position="1011"/>
        <end position="1031"/>
    </location>
</feature>
<dbReference type="InterPro" id="IPR000857">
    <property type="entry name" value="MyTH4_dom"/>
</dbReference>
<feature type="compositionally biased region" description="Basic and acidic residues" evidence="8">
    <location>
        <begin position="594"/>
        <end position="674"/>
    </location>
</feature>
<feature type="compositionally biased region" description="Polar residues" evidence="8">
    <location>
        <begin position="397"/>
        <end position="413"/>
    </location>
</feature>
<feature type="compositionally biased region" description="Polar residues" evidence="8">
    <location>
        <begin position="1000"/>
        <end position="1009"/>
    </location>
</feature>
<evidence type="ECO:0000313" key="13">
    <source>
        <dbReference type="RefSeq" id="XP_034241310.1"/>
    </source>
</evidence>
<feature type="compositionally biased region" description="Low complexity" evidence="8">
    <location>
        <begin position="261"/>
        <end position="301"/>
    </location>
</feature>
<dbReference type="SMART" id="SM00324">
    <property type="entry name" value="RhoGAP"/>
    <property type="match status" value="1"/>
</dbReference>
<dbReference type="PROSITE" id="PS51016">
    <property type="entry name" value="MYTH4"/>
    <property type="match status" value="1"/>
</dbReference>
<feature type="region of interest" description="Disordered" evidence="8">
    <location>
        <begin position="1082"/>
        <end position="1112"/>
    </location>
</feature>
<dbReference type="GO" id="GO:0007165">
    <property type="term" value="P:signal transduction"/>
    <property type="evidence" value="ECO:0007669"/>
    <property type="project" value="InterPro"/>
</dbReference>
<dbReference type="Proteomes" id="UP000515158">
    <property type="component" value="Unplaced"/>
</dbReference>
<dbReference type="GO" id="GO:0005737">
    <property type="term" value="C:cytoplasm"/>
    <property type="evidence" value="ECO:0007669"/>
    <property type="project" value="TreeGrafter"/>
</dbReference>
<dbReference type="CDD" id="cd04389">
    <property type="entry name" value="RhoGAP_KIAA1688"/>
    <property type="match status" value="1"/>
</dbReference>
<evidence type="ECO:0000256" key="5">
    <source>
        <dbReference type="ARBA" id="ARBA00022990"/>
    </source>
</evidence>
<dbReference type="Gene3D" id="1.10.555.10">
    <property type="entry name" value="Rho GTPase activation protein"/>
    <property type="match status" value="1"/>
</dbReference>
<dbReference type="KEGG" id="tpal:117645325"/>
<feature type="compositionally biased region" description="Polar residues" evidence="8">
    <location>
        <begin position="706"/>
        <end position="717"/>
    </location>
</feature>
<keyword evidence="2" id="KW-0343">GTPase activation</keyword>
<dbReference type="InterPro" id="IPR038185">
    <property type="entry name" value="MyTH4_dom_sf"/>
</dbReference>
<dbReference type="PANTHER" id="PTHR45876:SF8">
    <property type="entry name" value="FI04035P"/>
    <property type="match status" value="1"/>
</dbReference>
<feature type="compositionally biased region" description="Basic and acidic residues" evidence="8">
    <location>
        <begin position="848"/>
        <end position="876"/>
    </location>
</feature>
<dbReference type="CTD" id="42496"/>
<feature type="compositionally biased region" description="Basic and acidic residues" evidence="8">
    <location>
        <begin position="451"/>
        <end position="462"/>
    </location>
</feature>
<dbReference type="PANTHER" id="PTHR45876">
    <property type="entry name" value="FI04035P"/>
    <property type="match status" value="1"/>
</dbReference>
<feature type="compositionally biased region" description="Basic and acidic residues" evidence="8">
    <location>
        <begin position="201"/>
        <end position="260"/>
    </location>
</feature>
<dbReference type="RefSeq" id="XP_034241311.1">
    <property type="nucleotide sequence ID" value="XM_034385420.1"/>
</dbReference>
<dbReference type="SUPFAM" id="SSF48350">
    <property type="entry name" value="GTPase activation domain, GAP"/>
    <property type="match status" value="1"/>
</dbReference>
<name>A0A6P8YUW6_THRPL</name>
<dbReference type="GO" id="GO:0005096">
    <property type="term" value="F:GTPase activator activity"/>
    <property type="evidence" value="ECO:0007669"/>
    <property type="project" value="UniProtKB-KW"/>
</dbReference>
<organism evidence="13">
    <name type="scientific">Thrips palmi</name>
    <name type="common">Melon thrips</name>
    <dbReference type="NCBI Taxonomy" id="161013"/>
    <lineage>
        <taxon>Eukaryota</taxon>
        <taxon>Metazoa</taxon>
        <taxon>Ecdysozoa</taxon>
        <taxon>Arthropoda</taxon>
        <taxon>Hexapoda</taxon>
        <taxon>Insecta</taxon>
        <taxon>Pterygota</taxon>
        <taxon>Neoptera</taxon>
        <taxon>Paraneoptera</taxon>
        <taxon>Thysanoptera</taxon>
        <taxon>Terebrantia</taxon>
        <taxon>Thripoidea</taxon>
        <taxon>Thripidae</taxon>
        <taxon>Thrips</taxon>
    </lineage>
</organism>
<dbReference type="SMART" id="SM00139">
    <property type="entry name" value="MyTH4"/>
    <property type="match status" value="1"/>
</dbReference>
<evidence type="ECO:0000256" key="7">
    <source>
        <dbReference type="ARBA" id="ARBA00070269"/>
    </source>
</evidence>
<feature type="compositionally biased region" description="Basic residues" evidence="8">
    <location>
        <begin position="152"/>
        <end position="167"/>
    </location>
</feature>
<evidence type="ECO:0000256" key="8">
    <source>
        <dbReference type="SAM" id="MobiDB-lite"/>
    </source>
</evidence>
<dbReference type="SUPFAM" id="SSF51045">
    <property type="entry name" value="WW domain"/>
    <property type="match status" value="1"/>
</dbReference>